<evidence type="ECO:0000313" key="2">
    <source>
        <dbReference type="Proteomes" id="UP000032534"/>
    </source>
</evidence>
<dbReference type="RefSeq" id="WP_044648831.1">
    <property type="nucleotide sequence ID" value="NZ_JTHP01000082.1"/>
</dbReference>
<dbReference type="EMBL" id="JTHP01000082">
    <property type="protein sequence ID" value="KJD42838.1"/>
    <property type="molecule type" value="Genomic_DNA"/>
</dbReference>
<dbReference type="PATRIC" id="fig|159743.3.peg.5760"/>
<comment type="caution">
    <text evidence="1">The sequence shown here is derived from an EMBL/GenBank/DDBJ whole genome shotgun (WGS) entry which is preliminary data.</text>
</comment>
<gene>
    <name evidence="1" type="ORF">QD47_25975</name>
</gene>
<name>A0A0D7WVU2_9BACL</name>
<protein>
    <submittedName>
        <fullName evidence="1">Uncharacterized protein</fullName>
    </submittedName>
</protein>
<dbReference type="AlphaFoldDB" id="A0A0D7WVU2"/>
<accession>A0A0D7WVU2</accession>
<reference evidence="1 2" key="1">
    <citation type="submission" date="2014-11" db="EMBL/GenBank/DDBJ databases">
        <title>Draft Genome Sequences of Paenibacillus polymyxa NRRL B-30509 and Paenibacillus terrae NRRL B-30644, Strains from a Poultry Environment that Produce Tridecaptin A and Paenicidins.</title>
        <authorList>
            <person name="van Belkum M.J."/>
            <person name="Lohans C.T."/>
            <person name="Vederas J.C."/>
        </authorList>
    </citation>
    <scope>NUCLEOTIDE SEQUENCE [LARGE SCALE GENOMIC DNA]</scope>
    <source>
        <strain evidence="1 2">NRRL B-30644</strain>
    </source>
</reference>
<organism evidence="1 2">
    <name type="scientific">Paenibacillus terrae</name>
    <dbReference type="NCBI Taxonomy" id="159743"/>
    <lineage>
        <taxon>Bacteria</taxon>
        <taxon>Bacillati</taxon>
        <taxon>Bacillota</taxon>
        <taxon>Bacilli</taxon>
        <taxon>Bacillales</taxon>
        <taxon>Paenibacillaceae</taxon>
        <taxon>Paenibacillus</taxon>
    </lineage>
</organism>
<proteinExistence type="predicted"/>
<evidence type="ECO:0000313" key="1">
    <source>
        <dbReference type="EMBL" id="KJD42838.1"/>
    </source>
</evidence>
<sequence length="126" mass="14262">MRIYGTELEIEKLRDELELVVLPSEMVVPLFADSGLLPMHVSWQFEGDAARLAALAPAMESIVAERKFIPSFEAYKNGKLWWTWDAVALDAKSRRTLLALEAGGRFVGRDDNKPLDELLNRCRSLD</sequence>
<keyword evidence="2" id="KW-1185">Reference proteome</keyword>
<dbReference type="Proteomes" id="UP000032534">
    <property type="component" value="Unassembled WGS sequence"/>
</dbReference>